<feature type="compositionally biased region" description="Basic residues" evidence="1">
    <location>
        <begin position="40"/>
        <end position="53"/>
    </location>
</feature>
<evidence type="ECO:0000256" key="1">
    <source>
        <dbReference type="SAM" id="MobiDB-lite"/>
    </source>
</evidence>
<dbReference type="AlphaFoldDB" id="J3NC19"/>
<feature type="transmembrane region" description="Helical" evidence="2">
    <location>
        <begin position="60"/>
        <end position="79"/>
    </location>
</feature>
<dbReference type="EnsemblPlants" id="OB12G15270.1">
    <property type="protein sequence ID" value="OB12G15270.1"/>
    <property type="gene ID" value="OB12G15270"/>
</dbReference>
<reference evidence="3" key="2">
    <citation type="submission" date="2013-04" db="UniProtKB">
        <authorList>
            <consortium name="EnsemblPlants"/>
        </authorList>
    </citation>
    <scope>IDENTIFICATION</scope>
</reference>
<reference evidence="3" key="1">
    <citation type="journal article" date="2013" name="Nat. Commun.">
        <title>Whole-genome sequencing of Oryza brachyantha reveals mechanisms underlying Oryza genome evolution.</title>
        <authorList>
            <person name="Chen J."/>
            <person name="Huang Q."/>
            <person name="Gao D."/>
            <person name="Wang J."/>
            <person name="Lang Y."/>
            <person name="Liu T."/>
            <person name="Li B."/>
            <person name="Bai Z."/>
            <person name="Luis Goicoechea J."/>
            <person name="Liang C."/>
            <person name="Chen C."/>
            <person name="Zhang W."/>
            <person name="Sun S."/>
            <person name="Liao Y."/>
            <person name="Zhang X."/>
            <person name="Yang L."/>
            <person name="Song C."/>
            <person name="Wang M."/>
            <person name="Shi J."/>
            <person name="Liu G."/>
            <person name="Liu J."/>
            <person name="Zhou H."/>
            <person name="Zhou W."/>
            <person name="Yu Q."/>
            <person name="An N."/>
            <person name="Chen Y."/>
            <person name="Cai Q."/>
            <person name="Wang B."/>
            <person name="Liu B."/>
            <person name="Min J."/>
            <person name="Huang Y."/>
            <person name="Wu H."/>
            <person name="Li Z."/>
            <person name="Zhang Y."/>
            <person name="Yin Y."/>
            <person name="Song W."/>
            <person name="Jiang J."/>
            <person name="Jackson S.A."/>
            <person name="Wing R.A."/>
            <person name="Wang J."/>
            <person name="Chen M."/>
        </authorList>
    </citation>
    <scope>NUCLEOTIDE SEQUENCE [LARGE SCALE GENOMIC DNA]</scope>
    <source>
        <strain evidence="3">cv. IRGC 101232</strain>
    </source>
</reference>
<evidence type="ECO:0000313" key="3">
    <source>
        <dbReference type="EnsemblPlants" id="OB12G15270.1"/>
    </source>
</evidence>
<proteinExistence type="predicted"/>
<name>J3NC19_ORYBR</name>
<keyword evidence="2" id="KW-1133">Transmembrane helix</keyword>
<sequence>MDSSTKLAGVGRGNLGPAGIGHRASHRGREGEGIAPLGCSRRHRRSRHHRHRRRRLRLQVRLPLPFLFPFLFLFLSSLWESSSFPGGREKSSPPRGCEAVAATGGDGTGGRHCRRQRGRDLGGGESSPLHVLG</sequence>
<feature type="region of interest" description="Disordered" evidence="1">
    <location>
        <begin position="1"/>
        <end position="53"/>
    </location>
</feature>
<evidence type="ECO:0000313" key="4">
    <source>
        <dbReference type="Proteomes" id="UP000006038"/>
    </source>
</evidence>
<feature type="region of interest" description="Disordered" evidence="1">
    <location>
        <begin position="82"/>
        <end position="133"/>
    </location>
</feature>
<keyword evidence="2" id="KW-0472">Membrane</keyword>
<keyword evidence="4" id="KW-1185">Reference proteome</keyword>
<dbReference type="HOGENOM" id="CLU_1909885_0_0_1"/>
<feature type="compositionally biased region" description="Gly residues" evidence="1">
    <location>
        <begin position="10"/>
        <end position="19"/>
    </location>
</feature>
<accession>J3NC19</accession>
<organism evidence="3">
    <name type="scientific">Oryza brachyantha</name>
    <name type="common">malo sina</name>
    <dbReference type="NCBI Taxonomy" id="4533"/>
    <lineage>
        <taxon>Eukaryota</taxon>
        <taxon>Viridiplantae</taxon>
        <taxon>Streptophyta</taxon>
        <taxon>Embryophyta</taxon>
        <taxon>Tracheophyta</taxon>
        <taxon>Spermatophyta</taxon>
        <taxon>Magnoliopsida</taxon>
        <taxon>Liliopsida</taxon>
        <taxon>Poales</taxon>
        <taxon>Poaceae</taxon>
        <taxon>BOP clade</taxon>
        <taxon>Oryzoideae</taxon>
        <taxon>Oryzeae</taxon>
        <taxon>Oryzinae</taxon>
        <taxon>Oryza</taxon>
    </lineage>
</organism>
<evidence type="ECO:0000256" key="2">
    <source>
        <dbReference type="SAM" id="Phobius"/>
    </source>
</evidence>
<dbReference type="Gramene" id="OB12G15270.1">
    <property type="protein sequence ID" value="OB12G15270.1"/>
    <property type="gene ID" value="OB12G15270"/>
</dbReference>
<protein>
    <submittedName>
        <fullName evidence="3">Uncharacterized protein</fullName>
    </submittedName>
</protein>
<keyword evidence="2" id="KW-0812">Transmembrane</keyword>
<dbReference type="Proteomes" id="UP000006038">
    <property type="component" value="Chromosome 12"/>
</dbReference>